<keyword evidence="11" id="KW-1185">Reference proteome</keyword>
<dbReference type="Gene3D" id="3.40.50.20">
    <property type="match status" value="1"/>
</dbReference>
<dbReference type="Gene3D" id="2.160.10.10">
    <property type="entry name" value="Hexapeptide repeat proteins"/>
    <property type="match status" value="1"/>
</dbReference>
<evidence type="ECO:0000313" key="11">
    <source>
        <dbReference type="Proteomes" id="UP000198648"/>
    </source>
</evidence>
<dbReference type="Proteomes" id="UP000198648">
    <property type="component" value="Unassembled WGS sequence"/>
</dbReference>
<keyword evidence="4 10" id="KW-0012">Acyltransferase</keyword>
<keyword evidence="7" id="KW-0812">Transmembrane</keyword>
<feature type="domain" description="PglD N-terminal" evidence="9">
    <location>
        <begin position="203"/>
        <end position="275"/>
    </location>
</feature>
<sequence>MYKNIFKFLFDFIAALIGFILILPVFVGITILLFFANNGKPFFVQRRPGKNCKVFSIIKFKTMNDKKDKYGNLLPDAERLTVVGNFVRKTSLDEIPQLLNVLKGDMSLIGPRPLLTDYVHLYNDFQNQRHNVKPGITGWAQVNGRNAISWDKKFELDVYYVNNISFLFDMKILFLTVKKVIKSEGISSENAATIEPFTVLPDVYLYGAGGHCKVVLDILLCENKFNVKQILDDAPNDNTILGVSVVKEFNKADFLNKNCIITIGNNQIRKKIANSINANFIMAIHPNSVVSNFAKVGKGTQIMAGAIVNSDAVIGEHCIINTGAIVEHDCELGDYVHISPNATLGGNVKVGELSQVGLGATIIQNITIGKNVMIGAGAVIIEDIPDNAIVVGVPGKVVKYKEV</sequence>
<dbReference type="Pfam" id="PF02397">
    <property type="entry name" value="Bac_transf"/>
    <property type="match status" value="1"/>
</dbReference>
<dbReference type="Pfam" id="PF17836">
    <property type="entry name" value="PglD_N"/>
    <property type="match status" value="1"/>
</dbReference>
<keyword evidence="7" id="KW-1133">Transmembrane helix</keyword>
<reference evidence="10 11" key="1">
    <citation type="submission" date="2016-10" db="EMBL/GenBank/DDBJ databases">
        <authorList>
            <person name="de Groot N.N."/>
        </authorList>
    </citation>
    <scope>NUCLEOTIDE SEQUENCE [LARGE SCALE GENOMIC DNA]</scope>
    <source>
        <strain evidence="10 11">DSM 27078</strain>
    </source>
</reference>
<dbReference type="InterPro" id="IPR018357">
    <property type="entry name" value="Hexapep_transf_CS"/>
</dbReference>
<dbReference type="STRING" id="1299341.SAMN05444005_10155"/>
<protein>
    <submittedName>
        <fullName evidence="10">Sugar O-acyltransferase, sialic acid O-acetyltransferase NeuD family</fullName>
    </submittedName>
</protein>
<dbReference type="InterPro" id="IPR020019">
    <property type="entry name" value="AcTrfase_PglD-like"/>
</dbReference>
<evidence type="ECO:0000256" key="6">
    <source>
        <dbReference type="PIRSR" id="PIRSR620019-2"/>
    </source>
</evidence>
<dbReference type="InterPro" id="IPR001451">
    <property type="entry name" value="Hexapep"/>
</dbReference>
<gene>
    <name evidence="10" type="ORF">SAMN05444005_10155</name>
</gene>
<feature type="active site" description="Proton acceptor" evidence="5">
    <location>
        <position position="328"/>
    </location>
</feature>
<keyword evidence="2 10" id="KW-0808">Transferase</keyword>
<dbReference type="NCBIfam" id="TIGR03570">
    <property type="entry name" value="NeuD_NnaD"/>
    <property type="match status" value="1"/>
</dbReference>
<evidence type="ECO:0000256" key="3">
    <source>
        <dbReference type="ARBA" id="ARBA00022737"/>
    </source>
</evidence>
<dbReference type="Pfam" id="PF00132">
    <property type="entry name" value="Hexapep"/>
    <property type="match status" value="1"/>
</dbReference>
<feature type="binding site" evidence="6">
    <location>
        <position position="264"/>
    </location>
    <ligand>
        <name>substrate</name>
    </ligand>
</feature>
<dbReference type="PANTHER" id="PTHR30576:SF8">
    <property type="entry name" value="UNDECAPRENYL-PHOSPHATE GALACTOSE PHOSPHOTRANSFERASE"/>
    <property type="match status" value="1"/>
</dbReference>
<evidence type="ECO:0000259" key="8">
    <source>
        <dbReference type="Pfam" id="PF02397"/>
    </source>
</evidence>
<dbReference type="InterPro" id="IPR011004">
    <property type="entry name" value="Trimer_LpxA-like_sf"/>
</dbReference>
<feature type="site" description="Increases basicity of active site His" evidence="5">
    <location>
        <position position="329"/>
    </location>
</feature>
<dbReference type="AlphaFoldDB" id="A0A1H8YRG0"/>
<dbReference type="CDD" id="cd03360">
    <property type="entry name" value="LbH_AT_putative"/>
    <property type="match status" value="1"/>
</dbReference>
<evidence type="ECO:0000256" key="7">
    <source>
        <dbReference type="SAM" id="Phobius"/>
    </source>
</evidence>
<dbReference type="SUPFAM" id="SSF51161">
    <property type="entry name" value="Trimeric LpxA-like enzymes"/>
    <property type="match status" value="1"/>
</dbReference>
<organism evidence="10 11">
    <name type="scientific">Flavobacterium urocaniciphilum</name>
    <dbReference type="NCBI Taxonomy" id="1299341"/>
    <lineage>
        <taxon>Bacteria</taxon>
        <taxon>Pseudomonadati</taxon>
        <taxon>Bacteroidota</taxon>
        <taxon>Flavobacteriia</taxon>
        <taxon>Flavobacteriales</taxon>
        <taxon>Flavobacteriaceae</taxon>
        <taxon>Flavobacterium</taxon>
    </lineage>
</organism>
<dbReference type="PROSITE" id="PS00101">
    <property type="entry name" value="HEXAPEP_TRANSFERASES"/>
    <property type="match status" value="1"/>
</dbReference>
<keyword evidence="7" id="KW-0472">Membrane</keyword>
<feature type="binding site" evidence="6">
    <location>
        <position position="337"/>
    </location>
    <ligand>
        <name>acetyl-CoA</name>
        <dbReference type="ChEBI" id="CHEBI:57288"/>
    </ligand>
</feature>
<evidence type="ECO:0000313" key="10">
    <source>
        <dbReference type="EMBL" id="SEP54795.1"/>
    </source>
</evidence>
<dbReference type="InterPro" id="IPR041561">
    <property type="entry name" value="PglD_N"/>
</dbReference>
<evidence type="ECO:0000256" key="1">
    <source>
        <dbReference type="ARBA" id="ARBA00006464"/>
    </source>
</evidence>
<proteinExistence type="inferred from homology"/>
<comment type="similarity">
    <text evidence="1">Belongs to the bacterial sugar transferase family.</text>
</comment>
<dbReference type="GO" id="GO:0016780">
    <property type="term" value="F:phosphotransferase activity, for other substituted phosphate groups"/>
    <property type="evidence" value="ECO:0007669"/>
    <property type="project" value="TreeGrafter"/>
</dbReference>
<dbReference type="EMBL" id="FOEI01000001">
    <property type="protein sequence ID" value="SEP54795.1"/>
    <property type="molecule type" value="Genomic_DNA"/>
</dbReference>
<dbReference type="PANTHER" id="PTHR30576">
    <property type="entry name" value="COLANIC BIOSYNTHESIS UDP-GLUCOSE LIPID CARRIER TRANSFERASE"/>
    <property type="match status" value="1"/>
</dbReference>
<dbReference type="InterPro" id="IPR003362">
    <property type="entry name" value="Bact_transf"/>
</dbReference>
<name>A0A1H8YRG0_9FLAO</name>
<evidence type="ECO:0000256" key="5">
    <source>
        <dbReference type="PIRSR" id="PIRSR620019-1"/>
    </source>
</evidence>
<feature type="domain" description="Bacterial sugar transferase" evidence="8">
    <location>
        <begin position="7"/>
        <end position="182"/>
    </location>
</feature>
<keyword evidence="3" id="KW-0677">Repeat</keyword>
<feature type="transmembrane region" description="Helical" evidence="7">
    <location>
        <begin position="12"/>
        <end position="36"/>
    </location>
</feature>
<dbReference type="GO" id="GO:0016746">
    <property type="term" value="F:acyltransferase activity"/>
    <property type="evidence" value="ECO:0007669"/>
    <property type="project" value="UniProtKB-KW"/>
</dbReference>
<evidence type="ECO:0000256" key="4">
    <source>
        <dbReference type="ARBA" id="ARBA00023315"/>
    </source>
</evidence>
<accession>A0A1H8YRG0</accession>
<evidence type="ECO:0000256" key="2">
    <source>
        <dbReference type="ARBA" id="ARBA00022679"/>
    </source>
</evidence>
<evidence type="ECO:0000259" key="9">
    <source>
        <dbReference type="Pfam" id="PF17836"/>
    </source>
</evidence>